<comment type="caution">
    <text evidence="2">The sequence shown here is derived from an EMBL/GenBank/DDBJ whole genome shotgun (WGS) entry which is preliminary data.</text>
</comment>
<dbReference type="Proteomes" id="UP000283269">
    <property type="component" value="Unassembled WGS sequence"/>
</dbReference>
<protein>
    <submittedName>
        <fullName evidence="2">Uncharacterized protein</fullName>
    </submittedName>
</protein>
<evidence type="ECO:0000313" key="2">
    <source>
        <dbReference type="EMBL" id="PPQ79702.1"/>
    </source>
</evidence>
<evidence type="ECO:0000313" key="3">
    <source>
        <dbReference type="Proteomes" id="UP000283269"/>
    </source>
</evidence>
<feature type="region of interest" description="Disordered" evidence="1">
    <location>
        <begin position="45"/>
        <end position="76"/>
    </location>
</feature>
<evidence type="ECO:0000256" key="1">
    <source>
        <dbReference type="SAM" id="MobiDB-lite"/>
    </source>
</evidence>
<dbReference type="EMBL" id="NHYD01003368">
    <property type="protein sequence ID" value="PPQ79702.1"/>
    <property type="molecule type" value="Genomic_DNA"/>
</dbReference>
<name>A0A409WMI8_PSICY</name>
<accession>A0A409WMI8</accession>
<reference evidence="2 3" key="1">
    <citation type="journal article" date="2018" name="Evol. Lett.">
        <title>Horizontal gene cluster transfer increased hallucinogenic mushroom diversity.</title>
        <authorList>
            <person name="Reynolds H.T."/>
            <person name="Vijayakumar V."/>
            <person name="Gluck-Thaler E."/>
            <person name="Korotkin H.B."/>
            <person name="Matheny P.B."/>
            <person name="Slot J.C."/>
        </authorList>
    </citation>
    <scope>NUCLEOTIDE SEQUENCE [LARGE SCALE GENOMIC DNA]</scope>
    <source>
        <strain evidence="2 3">2631</strain>
    </source>
</reference>
<keyword evidence="3" id="KW-1185">Reference proteome</keyword>
<sequence>MTGDVSVPRLGVAGSDIAPRSISMLSQLVASCAIVWVRVRVRRSSNAQSGEARGVASTSRRRQGRLPSASREGEGDGWNLKFIVTKVLSGFIHFSYSSISTPQHIDNCALSKKSKEPVVLSRSAG</sequence>
<organism evidence="2 3">
    <name type="scientific">Psilocybe cyanescens</name>
    <dbReference type="NCBI Taxonomy" id="93625"/>
    <lineage>
        <taxon>Eukaryota</taxon>
        <taxon>Fungi</taxon>
        <taxon>Dikarya</taxon>
        <taxon>Basidiomycota</taxon>
        <taxon>Agaricomycotina</taxon>
        <taxon>Agaricomycetes</taxon>
        <taxon>Agaricomycetidae</taxon>
        <taxon>Agaricales</taxon>
        <taxon>Agaricineae</taxon>
        <taxon>Strophariaceae</taxon>
        <taxon>Psilocybe</taxon>
    </lineage>
</organism>
<gene>
    <name evidence="2" type="ORF">CVT25_003276</name>
</gene>
<dbReference type="InParanoid" id="A0A409WMI8"/>
<proteinExistence type="predicted"/>
<dbReference type="AlphaFoldDB" id="A0A409WMI8"/>